<feature type="domain" description="DUF222" evidence="2">
    <location>
        <begin position="31"/>
        <end position="307"/>
    </location>
</feature>
<accession>A0A1I7C6C2</accession>
<dbReference type="EMBL" id="FPBA01000018">
    <property type="protein sequence ID" value="SFT94977.1"/>
    <property type="molecule type" value="Genomic_DNA"/>
</dbReference>
<dbReference type="Proteomes" id="UP000199546">
    <property type="component" value="Unassembled WGS sequence"/>
</dbReference>
<dbReference type="InterPro" id="IPR003870">
    <property type="entry name" value="DUF222"/>
</dbReference>
<feature type="compositionally biased region" description="Low complexity" evidence="1">
    <location>
        <begin position="322"/>
        <end position="336"/>
    </location>
</feature>
<evidence type="ECO:0000313" key="3">
    <source>
        <dbReference type="EMBL" id="SFT94977.1"/>
    </source>
</evidence>
<evidence type="ECO:0000256" key="1">
    <source>
        <dbReference type="SAM" id="MobiDB-lite"/>
    </source>
</evidence>
<sequence>MGSVDEAPPAAPRLDEALAVGSWSVEQKATELERLQAHRSAIAAFECRLIAELAGDRADFFATAAERRGGEQSASCSEDGLAGVGEFFVDELAQVLRCSVTEASVRAELALLLTRHLPATWAASAEGRIDWPRARAVAAELSEPVRRGDRTAVVAAVEALVLPRAMDLGVQALRAAVRRALTRLDEGAAERRRREARQCADVRVRPIGDGMSELVALLPHEKAVVIRDAADAHARMAKETGDPRPIGVIRAEVLTDLVLRPWDDSRPPVTAHLTVHAPLLALEGRAGGEPAEIDGQPITAAHLRDLLERFDSLCPGGLRARPVAASTSPSPTPSAAGCARSCP</sequence>
<dbReference type="Pfam" id="PF02720">
    <property type="entry name" value="DUF222"/>
    <property type="match status" value="1"/>
</dbReference>
<evidence type="ECO:0000313" key="4">
    <source>
        <dbReference type="Proteomes" id="UP000199546"/>
    </source>
</evidence>
<dbReference type="STRING" id="1296565.SAMN05660657_04141"/>
<dbReference type="OrthoDB" id="5197219at2"/>
<proteinExistence type="predicted"/>
<keyword evidence="4" id="KW-1185">Reference proteome</keyword>
<name>A0A1I7C6C2_9ACTN</name>
<feature type="region of interest" description="Disordered" evidence="1">
    <location>
        <begin position="320"/>
        <end position="343"/>
    </location>
</feature>
<gene>
    <name evidence="3" type="ORF">SAMN05660657_04141</name>
</gene>
<reference evidence="4" key="1">
    <citation type="submission" date="2016-10" db="EMBL/GenBank/DDBJ databases">
        <authorList>
            <person name="Varghese N."/>
            <person name="Submissions S."/>
        </authorList>
    </citation>
    <scope>NUCLEOTIDE SEQUENCE [LARGE SCALE GENOMIC DNA]</scope>
    <source>
        <strain evidence="4">DSM 46136</strain>
    </source>
</reference>
<dbReference type="AlphaFoldDB" id="A0A1I7C6C2"/>
<organism evidence="3 4">
    <name type="scientific">Geodermatophilus amargosae</name>
    <dbReference type="NCBI Taxonomy" id="1296565"/>
    <lineage>
        <taxon>Bacteria</taxon>
        <taxon>Bacillati</taxon>
        <taxon>Actinomycetota</taxon>
        <taxon>Actinomycetes</taxon>
        <taxon>Geodermatophilales</taxon>
        <taxon>Geodermatophilaceae</taxon>
        <taxon>Geodermatophilus</taxon>
    </lineage>
</organism>
<protein>
    <recommendedName>
        <fullName evidence="2">DUF222 domain-containing protein</fullName>
    </recommendedName>
</protein>
<evidence type="ECO:0000259" key="2">
    <source>
        <dbReference type="Pfam" id="PF02720"/>
    </source>
</evidence>